<gene>
    <name evidence="1" type="ORF">HZY91_04060</name>
</gene>
<accession>A0ABS0LPZ7</accession>
<keyword evidence="2" id="KW-1185">Reference proteome</keyword>
<sequence length="54" mass="6202">MTLDKLETILNNAGFIDIDIERKVVSDQYAAKWGIDDVDLKHYLRSSTITAYKL</sequence>
<reference evidence="1 2" key="1">
    <citation type="submission" date="2020-07" db="EMBL/GenBank/DDBJ databases">
        <title>Facklamia lactis sp. nov., isolated from raw milk.</title>
        <authorList>
            <person name="Doll E.V."/>
            <person name="Huptas C."/>
            <person name="Staib L."/>
            <person name="Wenning M."/>
            <person name="Scherer S."/>
        </authorList>
    </citation>
    <scope>NUCLEOTIDE SEQUENCE [LARGE SCALE GENOMIC DNA]</scope>
    <source>
        <strain evidence="1 2">DSM 111018</strain>
    </source>
</reference>
<dbReference type="GO" id="GO:0008168">
    <property type="term" value="F:methyltransferase activity"/>
    <property type="evidence" value="ECO:0007669"/>
    <property type="project" value="UniProtKB-KW"/>
</dbReference>
<comment type="caution">
    <text evidence="1">The sequence shown here is derived from an EMBL/GenBank/DDBJ whole genome shotgun (WGS) entry which is preliminary data.</text>
</comment>
<dbReference type="EMBL" id="JACBXQ010000002">
    <property type="protein sequence ID" value="MBG9986067.1"/>
    <property type="molecule type" value="Genomic_DNA"/>
</dbReference>
<name>A0ABS0LPZ7_9LACT</name>
<dbReference type="Proteomes" id="UP000721415">
    <property type="component" value="Unassembled WGS sequence"/>
</dbReference>
<organism evidence="1 2">
    <name type="scientific">Facklamia lactis</name>
    <dbReference type="NCBI Taxonomy" id="2749967"/>
    <lineage>
        <taxon>Bacteria</taxon>
        <taxon>Bacillati</taxon>
        <taxon>Bacillota</taxon>
        <taxon>Bacilli</taxon>
        <taxon>Lactobacillales</taxon>
        <taxon>Aerococcaceae</taxon>
        <taxon>Facklamia</taxon>
    </lineage>
</organism>
<evidence type="ECO:0000313" key="2">
    <source>
        <dbReference type="Proteomes" id="UP000721415"/>
    </source>
</evidence>
<keyword evidence="1" id="KW-0808">Transferase</keyword>
<dbReference type="GO" id="GO:0032259">
    <property type="term" value="P:methylation"/>
    <property type="evidence" value="ECO:0007669"/>
    <property type="project" value="UniProtKB-KW"/>
</dbReference>
<proteinExistence type="predicted"/>
<evidence type="ECO:0000313" key="1">
    <source>
        <dbReference type="EMBL" id="MBG9986067.1"/>
    </source>
</evidence>
<protein>
    <submittedName>
        <fullName evidence="1">Methyltransferase</fullName>
    </submittedName>
</protein>
<keyword evidence="1" id="KW-0489">Methyltransferase</keyword>